<accession>A0AAJ4S464</accession>
<evidence type="ECO:0000313" key="1">
    <source>
        <dbReference type="EMBL" id="RSV01410.1"/>
    </source>
</evidence>
<dbReference type="AlphaFoldDB" id="A0AAJ4S464"/>
<evidence type="ECO:0000313" key="2">
    <source>
        <dbReference type="Proteomes" id="UP000286681"/>
    </source>
</evidence>
<dbReference type="Proteomes" id="UP000286681">
    <property type="component" value="Unassembled WGS sequence"/>
</dbReference>
<protein>
    <submittedName>
        <fullName evidence="1">Uncharacterized protein</fullName>
    </submittedName>
</protein>
<reference evidence="1 2" key="1">
    <citation type="submission" date="2018-07" db="EMBL/GenBank/DDBJ databases">
        <title>Genomic and Epidemiologic Investigation of an Indolent Hospital Outbreak.</title>
        <authorList>
            <person name="Johnson R.C."/>
            <person name="Deming C."/>
            <person name="Conlan S."/>
            <person name="Zellmer C.J."/>
            <person name="Michelin A.V."/>
            <person name="Lee-Lin S."/>
            <person name="Thomas P.J."/>
            <person name="Park M."/>
            <person name="Weingarten R.A."/>
            <person name="Less J."/>
            <person name="Dekker J.P."/>
            <person name="Frank K.M."/>
            <person name="Musser K.A."/>
            <person name="Mcquiston J.R."/>
            <person name="Henderson D.K."/>
            <person name="Lau A.F."/>
            <person name="Palmore T.N."/>
            <person name="Segre J.A."/>
        </authorList>
    </citation>
    <scope>NUCLEOTIDE SEQUENCE [LARGE SCALE GENOMIC DNA]</scope>
    <source>
        <strain evidence="1 2">SK-NIH.Env10_0317</strain>
    </source>
</reference>
<proteinExistence type="predicted"/>
<organism evidence="1 2">
    <name type="scientific">Sphingomonas koreensis</name>
    <dbReference type="NCBI Taxonomy" id="93064"/>
    <lineage>
        <taxon>Bacteria</taxon>
        <taxon>Pseudomonadati</taxon>
        <taxon>Pseudomonadota</taxon>
        <taxon>Alphaproteobacteria</taxon>
        <taxon>Sphingomonadales</taxon>
        <taxon>Sphingomonadaceae</taxon>
        <taxon>Sphingomonas</taxon>
    </lineage>
</organism>
<sequence>MRESCIGHSPRRCSPIAIAAVISAIAPPRTATSWCGQPMVSQATLRTLMSTSHIAPIASTTGRMPAVPGAVIALWRL</sequence>
<dbReference type="EMBL" id="QQWO01000012">
    <property type="protein sequence ID" value="RSV01410.1"/>
    <property type="molecule type" value="Genomic_DNA"/>
</dbReference>
<name>A0AAJ4S464_9SPHN</name>
<gene>
    <name evidence="1" type="ORF">CA257_14535</name>
</gene>
<comment type="caution">
    <text evidence="1">The sequence shown here is derived from an EMBL/GenBank/DDBJ whole genome shotgun (WGS) entry which is preliminary data.</text>
</comment>